<feature type="domain" description="Acyl-CoA oxidase/dehydrogenase middle" evidence="7">
    <location>
        <begin position="159"/>
        <end position="238"/>
    </location>
</feature>
<dbReference type="RefSeq" id="WP_166692415.1">
    <property type="nucleotide sequence ID" value="NZ_WAEL01000005.1"/>
</dbReference>
<evidence type="ECO:0000259" key="8">
    <source>
        <dbReference type="Pfam" id="PF12806"/>
    </source>
</evidence>
<dbReference type="EMBL" id="WAEL01000005">
    <property type="protein sequence ID" value="NID11373.1"/>
    <property type="molecule type" value="Genomic_DNA"/>
</dbReference>
<dbReference type="Proteomes" id="UP000606008">
    <property type="component" value="Unassembled WGS sequence"/>
</dbReference>
<dbReference type="InterPro" id="IPR025878">
    <property type="entry name" value="Acyl-CoA_dh-like_C_dom"/>
</dbReference>
<evidence type="ECO:0000256" key="2">
    <source>
        <dbReference type="ARBA" id="ARBA00009347"/>
    </source>
</evidence>
<dbReference type="SUPFAM" id="SSF47203">
    <property type="entry name" value="Acyl-CoA dehydrogenase C-terminal domain-like"/>
    <property type="match status" value="1"/>
</dbReference>
<evidence type="ECO:0000256" key="1">
    <source>
        <dbReference type="ARBA" id="ARBA00001974"/>
    </source>
</evidence>
<evidence type="ECO:0000259" key="6">
    <source>
        <dbReference type="Pfam" id="PF00441"/>
    </source>
</evidence>
<evidence type="ECO:0000256" key="3">
    <source>
        <dbReference type="ARBA" id="ARBA00022630"/>
    </source>
</evidence>
<dbReference type="InterPro" id="IPR036250">
    <property type="entry name" value="AcylCo_DH-like_C"/>
</dbReference>
<evidence type="ECO:0000313" key="9">
    <source>
        <dbReference type="EMBL" id="NID11373.1"/>
    </source>
</evidence>
<sequence>MFYSPRDLRFHLYEVIQADQLTQLPRFADHDRTSFDMVLDAAGQISETLLRPLLTVMDREEPQLVDGKIRVHPQMGAIIRRFGDDGWINAPFDYDEGGQQLPATIMNAATFIFGAANYSSSVFPFLTTGAANLLRSFGSKELVDWFTPMMYAGRWQGTMALTEPDAGSSLSDMITAAEPTDVPGQYRIRGQKIYISAGDHDACENVVHLMLAKIKGGPAGAKGISLFAVPQKRLSTWGQRTTDTLSTTNQLVDNDVQTAGMYHKMGYKGAPIAHLMIGSGEGAIGYLVGEPHQGLRYMFQMMNEARVGVGMNAVSIGTAAYYASLAYARERPQGRPIAEKVTGSPQVPIIRHADVRRMLLFQKSVLEGSLGLLLQCSYYADVAHAGDGVAAQNAAILLDLLTPIAKSYPSEMGCLTTSAAVQILGGAGYTTDFPVEQFYREARIHPIHEGTTGIHGLDLLGRKVTLHGGKGVQLLIAEMQKAMTEATTYPALSQLASQLGEAINRLTKVTTYLLSLAADPAVFLADATLYLEFFGIVTLAWQWLRQATVAQAALPTAQGDNQAFYNGKLMAARYFYEYELVKTLSLAQRLQSTDHLTLDMHSDWF</sequence>
<feature type="domain" description="Acyl-CoA dehydrogenase/oxidase C-terminal" evidence="6">
    <location>
        <begin position="293"/>
        <end position="457"/>
    </location>
</feature>
<accession>A0ABX0QL49</accession>
<dbReference type="InterPro" id="IPR037069">
    <property type="entry name" value="AcylCoA_DH/ox_N_sf"/>
</dbReference>
<dbReference type="Gene3D" id="2.40.110.10">
    <property type="entry name" value="Butyryl-CoA Dehydrogenase, subunit A, domain 2"/>
    <property type="match status" value="1"/>
</dbReference>
<dbReference type="SUPFAM" id="SSF56645">
    <property type="entry name" value="Acyl-CoA dehydrogenase NM domain-like"/>
    <property type="match status" value="1"/>
</dbReference>
<name>A0ABX0QL49_9BACT</name>
<keyword evidence="3 5" id="KW-0285">Flavoprotein</keyword>
<dbReference type="PANTHER" id="PTHR42803:SF3">
    <property type="entry name" value="ACYL-COA DEHYDROGENASE-RELATED"/>
    <property type="match status" value="1"/>
</dbReference>
<feature type="domain" description="Acetyl-CoA dehydrogenase-like C-terminal" evidence="8">
    <location>
        <begin position="475"/>
        <end position="600"/>
    </location>
</feature>
<dbReference type="Gene3D" id="1.20.140.10">
    <property type="entry name" value="Butyryl-CoA Dehydrogenase, subunit A, domain 3"/>
    <property type="match status" value="1"/>
</dbReference>
<dbReference type="InterPro" id="IPR009075">
    <property type="entry name" value="AcylCo_DH/oxidase_C"/>
</dbReference>
<dbReference type="InterPro" id="IPR006091">
    <property type="entry name" value="Acyl-CoA_Oxase/DH_mid-dom"/>
</dbReference>
<protein>
    <submittedName>
        <fullName evidence="9">Acyl-CoA dehydrogenase</fullName>
    </submittedName>
</protein>
<dbReference type="Gene3D" id="1.10.540.10">
    <property type="entry name" value="Acyl-CoA dehydrogenase/oxidase, N-terminal domain"/>
    <property type="match status" value="1"/>
</dbReference>
<evidence type="ECO:0000256" key="4">
    <source>
        <dbReference type="ARBA" id="ARBA00022827"/>
    </source>
</evidence>
<reference evidence="10" key="1">
    <citation type="submission" date="2019-09" db="EMBL/GenBank/DDBJ databases">
        <authorList>
            <person name="Jung D.-H."/>
        </authorList>
    </citation>
    <scope>NUCLEOTIDE SEQUENCE [LARGE SCALE GENOMIC DNA]</scope>
    <source>
        <strain evidence="10">JA-25</strain>
    </source>
</reference>
<comment type="cofactor">
    <cofactor evidence="1 5">
        <name>FAD</name>
        <dbReference type="ChEBI" id="CHEBI:57692"/>
    </cofactor>
</comment>
<keyword evidence="10" id="KW-1185">Reference proteome</keyword>
<evidence type="ECO:0000256" key="5">
    <source>
        <dbReference type="RuleBase" id="RU362125"/>
    </source>
</evidence>
<dbReference type="PANTHER" id="PTHR42803">
    <property type="entry name" value="ACYL-COA DEHYDROGENASE"/>
    <property type="match status" value="1"/>
</dbReference>
<dbReference type="InterPro" id="IPR046373">
    <property type="entry name" value="Acyl-CoA_Oxase/DH_mid-dom_sf"/>
</dbReference>
<proteinExistence type="inferred from homology"/>
<evidence type="ECO:0000259" key="7">
    <source>
        <dbReference type="Pfam" id="PF02770"/>
    </source>
</evidence>
<reference evidence="10" key="2">
    <citation type="submission" date="2023-07" db="EMBL/GenBank/DDBJ databases">
        <authorList>
            <person name="Jung D.-H."/>
        </authorList>
    </citation>
    <scope>NUCLEOTIDE SEQUENCE [LARGE SCALE GENOMIC DNA]</scope>
    <source>
        <strain evidence="10">JA-25</strain>
    </source>
</reference>
<organism evidence="9 10">
    <name type="scientific">Fibrivirga algicola</name>
    <dbReference type="NCBI Taxonomy" id="2950420"/>
    <lineage>
        <taxon>Bacteria</taxon>
        <taxon>Pseudomonadati</taxon>
        <taxon>Bacteroidota</taxon>
        <taxon>Cytophagia</taxon>
        <taxon>Cytophagales</taxon>
        <taxon>Spirosomataceae</taxon>
        <taxon>Fibrivirga</taxon>
    </lineage>
</organism>
<comment type="caution">
    <text evidence="9">The sequence shown here is derived from an EMBL/GenBank/DDBJ whole genome shotgun (WGS) entry which is preliminary data.</text>
</comment>
<gene>
    <name evidence="9" type="ORF">F7231_14455</name>
</gene>
<dbReference type="Pfam" id="PF00441">
    <property type="entry name" value="Acyl-CoA_dh_1"/>
    <property type="match status" value="1"/>
</dbReference>
<dbReference type="InterPro" id="IPR052166">
    <property type="entry name" value="Diverse_Acyl-CoA_DH"/>
</dbReference>
<dbReference type="Pfam" id="PF02770">
    <property type="entry name" value="Acyl-CoA_dh_M"/>
    <property type="match status" value="1"/>
</dbReference>
<dbReference type="Pfam" id="PF12806">
    <property type="entry name" value="Acyl-CoA_dh_C"/>
    <property type="match status" value="1"/>
</dbReference>
<dbReference type="InterPro" id="IPR009100">
    <property type="entry name" value="AcylCoA_DH/oxidase_NM_dom_sf"/>
</dbReference>
<comment type="similarity">
    <text evidence="2 5">Belongs to the acyl-CoA dehydrogenase family.</text>
</comment>
<keyword evidence="4 5" id="KW-0274">FAD</keyword>
<evidence type="ECO:0000313" key="10">
    <source>
        <dbReference type="Proteomes" id="UP000606008"/>
    </source>
</evidence>
<keyword evidence="5" id="KW-0560">Oxidoreductase</keyword>